<dbReference type="EMBL" id="EQ962652">
    <property type="protein sequence ID" value="EED24130.1"/>
    <property type="molecule type" value="Genomic_DNA"/>
</dbReference>
<dbReference type="Proteomes" id="UP000001745">
    <property type="component" value="Unassembled WGS sequence"/>
</dbReference>
<name>B8LWA2_TALSN</name>
<evidence type="ECO:0000256" key="1">
    <source>
        <dbReference type="SAM" id="MobiDB-lite"/>
    </source>
</evidence>
<feature type="compositionally biased region" description="Acidic residues" evidence="1">
    <location>
        <begin position="22"/>
        <end position="35"/>
    </location>
</feature>
<gene>
    <name evidence="2" type="ORF">TSTA_075060</name>
</gene>
<dbReference type="VEuPathDB" id="FungiDB:TSTA_075060"/>
<accession>B8LWA2</accession>
<dbReference type="HOGENOM" id="CLU_1705421_0_0_1"/>
<dbReference type="PhylomeDB" id="B8LWA2"/>
<reference evidence="3" key="1">
    <citation type="journal article" date="2015" name="Genome Announc.">
        <title>Genome sequence of the AIDS-associated pathogen Penicillium marneffei (ATCC18224) and its near taxonomic relative Talaromyces stipitatus (ATCC10500).</title>
        <authorList>
            <person name="Nierman W.C."/>
            <person name="Fedorova-Abrams N.D."/>
            <person name="Andrianopoulos A."/>
        </authorList>
    </citation>
    <scope>NUCLEOTIDE SEQUENCE [LARGE SCALE GENOMIC DNA]</scope>
    <source>
        <strain evidence="3">ATCC 10500 / CBS 375.48 / QM 6759 / NRRL 1006</strain>
    </source>
</reference>
<feature type="compositionally biased region" description="Polar residues" evidence="1">
    <location>
        <begin position="51"/>
        <end position="67"/>
    </location>
</feature>
<sequence>MACGWYYDSDNSNKEGSSNEAEPSDTDLTEPEDGFASEVDQTDSGAEDSDSTMANSSNTEESGTLSHQVLSIKKLAISKNQRYEGPGDNPTQNLSDIDPDFNMSGNTKKLRSRVIDRWHCESQREVSPLELEQTGGRTPKGICGLAISLSTLVL</sequence>
<proteinExistence type="predicted"/>
<evidence type="ECO:0000313" key="2">
    <source>
        <dbReference type="EMBL" id="EED24130.1"/>
    </source>
</evidence>
<feature type="region of interest" description="Disordered" evidence="1">
    <location>
        <begin position="80"/>
        <end position="104"/>
    </location>
</feature>
<organism evidence="2 3">
    <name type="scientific">Talaromyces stipitatus (strain ATCC 10500 / CBS 375.48 / QM 6759 / NRRL 1006)</name>
    <name type="common">Penicillium stipitatum</name>
    <dbReference type="NCBI Taxonomy" id="441959"/>
    <lineage>
        <taxon>Eukaryota</taxon>
        <taxon>Fungi</taxon>
        <taxon>Dikarya</taxon>
        <taxon>Ascomycota</taxon>
        <taxon>Pezizomycotina</taxon>
        <taxon>Eurotiomycetes</taxon>
        <taxon>Eurotiomycetidae</taxon>
        <taxon>Eurotiales</taxon>
        <taxon>Trichocomaceae</taxon>
        <taxon>Talaromyces</taxon>
        <taxon>Talaromyces sect. Talaromyces</taxon>
    </lineage>
</organism>
<protein>
    <submittedName>
        <fullName evidence="2">Uncharacterized protein</fullName>
    </submittedName>
</protein>
<dbReference type="GeneID" id="8099948"/>
<keyword evidence="3" id="KW-1185">Reference proteome</keyword>
<feature type="region of interest" description="Disordered" evidence="1">
    <location>
        <begin position="1"/>
        <end position="67"/>
    </location>
</feature>
<dbReference type="InParanoid" id="B8LWA2"/>
<dbReference type="RefSeq" id="XP_002341517.1">
    <property type="nucleotide sequence ID" value="XM_002341476.1"/>
</dbReference>
<dbReference type="AlphaFoldDB" id="B8LWA2"/>
<evidence type="ECO:0000313" key="3">
    <source>
        <dbReference type="Proteomes" id="UP000001745"/>
    </source>
</evidence>